<dbReference type="PANTHER" id="PTHR13902">
    <property type="entry name" value="SERINE/THREONINE-PROTEIN KINASE WNK WITH NO LYSINE -RELATED"/>
    <property type="match status" value="1"/>
</dbReference>
<comment type="caution">
    <text evidence="6">The sequence shown here is derived from an EMBL/GenBank/DDBJ whole genome shotgun (WGS) entry which is preliminary data.</text>
</comment>
<comment type="catalytic activity">
    <reaction evidence="5">
        <text>L-seryl-[protein] + ATP = O-phospho-L-seryl-[protein] + ADP + H(+)</text>
        <dbReference type="Rhea" id="RHEA:17989"/>
        <dbReference type="Rhea" id="RHEA-COMP:9863"/>
        <dbReference type="Rhea" id="RHEA-COMP:11604"/>
        <dbReference type="ChEBI" id="CHEBI:15378"/>
        <dbReference type="ChEBI" id="CHEBI:29999"/>
        <dbReference type="ChEBI" id="CHEBI:30616"/>
        <dbReference type="ChEBI" id="CHEBI:83421"/>
        <dbReference type="ChEBI" id="CHEBI:456216"/>
        <dbReference type="EC" id="2.7.11.1"/>
    </reaction>
</comment>
<evidence type="ECO:0000313" key="6">
    <source>
        <dbReference type="EMBL" id="RRT61656.1"/>
    </source>
</evidence>
<comment type="catalytic activity">
    <reaction evidence="4">
        <text>L-threonyl-[protein] + ATP = O-phospho-L-threonyl-[protein] + ADP + H(+)</text>
        <dbReference type="Rhea" id="RHEA:46608"/>
        <dbReference type="Rhea" id="RHEA-COMP:11060"/>
        <dbReference type="Rhea" id="RHEA-COMP:11605"/>
        <dbReference type="ChEBI" id="CHEBI:15378"/>
        <dbReference type="ChEBI" id="CHEBI:30013"/>
        <dbReference type="ChEBI" id="CHEBI:30616"/>
        <dbReference type="ChEBI" id="CHEBI:61977"/>
        <dbReference type="ChEBI" id="CHEBI:456216"/>
        <dbReference type="EC" id="2.7.11.1"/>
    </reaction>
</comment>
<dbReference type="AlphaFoldDB" id="A0A426ZCK8"/>
<evidence type="ECO:0000256" key="1">
    <source>
        <dbReference type="ARBA" id="ARBA00012513"/>
    </source>
</evidence>
<evidence type="ECO:0000256" key="4">
    <source>
        <dbReference type="ARBA" id="ARBA00047899"/>
    </source>
</evidence>
<keyword evidence="3" id="KW-0418">Kinase</keyword>
<gene>
    <name evidence="6" type="ORF">B296_00015045</name>
</gene>
<dbReference type="EMBL" id="AMZH03007305">
    <property type="protein sequence ID" value="RRT61656.1"/>
    <property type="molecule type" value="Genomic_DNA"/>
</dbReference>
<dbReference type="Proteomes" id="UP000287651">
    <property type="component" value="Unassembled WGS sequence"/>
</dbReference>
<sequence length="405" mass="44610">MGPASINGFPLELGVRGVGGGTLDAECVEVNPNGRYIRVSSLCLTPYPQARQFIEKCLVSAAKRLPAKELLKDPFLQINSTKEPPTDPIQVPNNIQNMENPISRPLSMDIDSDYKSVPTSTGTENSNLTALTPALEFQRTNRNNEFKLKGQKIDDNSVSLILRIADTHDLSDYDVVFIADFIDFLIMKFVPGWIPSTDHSSSENISPCKQYDAYDNNELHSECPSNTLKSSADFGRSYDHAELSQLNLGQFAEVVDGISYKKMDEALATAGCNLLWSGVDGADKGSHMSANSLVSGSTKSLSEYTTDVDSKGDRGVGEIAEELPLSGNVNNLEPSIYHVGEHRSSSCSSKASSSLSLTDKDQCELRAELDMIETQYQRCFYELSRMREEAMENARKRWFARKSGG</sequence>
<keyword evidence="2" id="KW-0723">Serine/threonine-protein kinase</keyword>
<proteinExistence type="predicted"/>
<keyword evidence="3" id="KW-0808">Transferase</keyword>
<evidence type="ECO:0000256" key="3">
    <source>
        <dbReference type="ARBA" id="ARBA00022777"/>
    </source>
</evidence>
<accession>A0A426ZCK8</accession>
<dbReference type="EC" id="2.7.11.1" evidence="1"/>
<evidence type="ECO:0000256" key="5">
    <source>
        <dbReference type="ARBA" id="ARBA00048679"/>
    </source>
</evidence>
<dbReference type="InterPro" id="IPR050588">
    <property type="entry name" value="WNK_Ser-Thr_kinase"/>
</dbReference>
<dbReference type="GO" id="GO:0004674">
    <property type="term" value="F:protein serine/threonine kinase activity"/>
    <property type="evidence" value="ECO:0007669"/>
    <property type="project" value="UniProtKB-KW"/>
</dbReference>
<reference evidence="6 7" key="1">
    <citation type="journal article" date="2014" name="Agronomy (Basel)">
        <title>A Draft Genome Sequence for Ensete ventricosum, the Drought-Tolerant Tree Against Hunger.</title>
        <authorList>
            <person name="Harrison J."/>
            <person name="Moore K.A."/>
            <person name="Paszkiewicz K."/>
            <person name="Jones T."/>
            <person name="Grant M."/>
            <person name="Ambacheew D."/>
            <person name="Muzemil S."/>
            <person name="Studholme D.J."/>
        </authorList>
    </citation>
    <scope>NUCLEOTIDE SEQUENCE [LARGE SCALE GENOMIC DNA]</scope>
</reference>
<name>A0A426ZCK8_ENSVE</name>
<organism evidence="6 7">
    <name type="scientific">Ensete ventricosum</name>
    <name type="common">Abyssinian banana</name>
    <name type="synonym">Musa ensete</name>
    <dbReference type="NCBI Taxonomy" id="4639"/>
    <lineage>
        <taxon>Eukaryota</taxon>
        <taxon>Viridiplantae</taxon>
        <taxon>Streptophyta</taxon>
        <taxon>Embryophyta</taxon>
        <taxon>Tracheophyta</taxon>
        <taxon>Spermatophyta</taxon>
        <taxon>Magnoliopsida</taxon>
        <taxon>Liliopsida</taxon>
        <taxon>Zingiberales</taxon>
        <taxon>Musaceae</taxon>
        <taxon>Ensete</taxon>
    </lineage>
</organism>
<evidence type="ECO:0000313" key="7">
    <source>
        <dbReference type="Proteomes" id="UP000287651"/>
    </source>
</evidence>
<protein>
    <recommendedName>
        <fullName evidence="1">non-specific serine/threonine protein kinase</fullName>
        <ecNumber evidence="1">2.7.11.1</ecNumber>
    </recommendedName>
</protein>
<evidence type="ECO:0000256" key="2">
    <source>
        <dbReference type="ARBA" id="ARBA00022527"/>
    </source>
</evidence>